<reference evidence="1" key="1">
    <citation type="submission" date="2022-10" db="EMBL/GenBank/DDBJ databases">
        <title>Determination and structural analysis of whole genome sequence of Sarocladium strictum F4-1.</title>
        <authorList>
            <person name="Hu L."/>
            <person name="Jiang Y."/>
        </authorList>
    </citation>
    <scope>NUCLEOTIDE SEQUENCE</scope>
    <source>
        <strain evidence="1">F4-1</strain>
    </source>
</reference>
<dbReference type="Gene3D" id="2.60.120.580">
    <property type="entry name" value="Acetamidase/Formamidase-like domains"/>
    <property type="match status" value="2"/>
</dbReference>
<organism evidence="1 2">
    <name type="scientific">Sarocladium strictum</name>
    <name type="common">Black bundle disease fungus</name>
    <name type="synonym">Acremonium strictum</name>
    <dbReference type="NCBI Taxonomy" id="5046"/>
    <lineage>
        <taxon>Eukaryota</taxon>
        <taxon>Fungi</taxon>
        <taxon>Dikarya</taxon>
        <taxon>Ascomycota</taxon>
        <taxon>Pezizomycotina</taxon>
        <taxon>Sordariomycetes</taxon>
        <taxon>Hypocreomycetidae</taxon>
        <taxon>Hypocreales</taxon>
        <taxon>Sarocladiaceae</taxon>
        <taxon>Sarocladium</taxon>
    </lineage>
</organism>
<dbReference type="PANTHER" id="PTHR31891:SF1">
    <property type="entry name" value="FORMAMIDASE C869.04-RELATED"/>
    <property type="match status" value="1"/>
</dbReference>
<accession>A0AA39L4U9</accession>
<dbReference type="InterPro" id="IPR004304">
    <property type="entry name" value="FmdA_AmdA"/>
</dbReference>
<dbReference type="AlphaFoldDB" id="A0AA39L4U9"/>
<proteinExistence type="predicted"/>
<dbReference type="EMBL" id="JAPDFR010000008">
    <property type="protein sequence ID" value="KAK0384213.1"/>
    <property type="molecule type" value="Genomic_DNA"/>
</dbReference>
<name>A0AA39L4U9_SARSR</name>
<comment type="caution">
    <text evidence="1">The sequence shown here is derived from an EMBL/GenBank/DDBJ whole genome shotgun (WGS) entry which is preliminary data.</text>
</comment>
<dbReference type="NCBIfam" id="NF045496">
    <property type="entry name" value="FormamaseFmdA"/>
    <property type="match status" value="1"/>
</dbReference>
<gene>
    <name evidence="1" type="ORF">NLU13_8301</name>
</gene>
<dbReference type="InterPro" id="IPR054833">
    <property type="entry name" value="FormamaseFmdA"/>
</dbReference>
<evidence type="ECO:0008006" key="3">
    <source>
        <dbReference type="Google" id="ProtNLM"/>
    </source>
</evidence>
<sequence length="441" mass="47946">MPAIRTVCKVDLDKAAADQPQLHVRQTSRRPEFPFSGSIKNGETVKIECVDWTGGQIGNNDSADDVRNVDLTKIHYLSGPFEIESAEPGDILLVEIMDVQPFQDHPWGFTGVFDRRNGGGFLDEIYPSAAKAIWDFEGIYATSRHIPHVKFAGLIHPGILGCAPSADVLNTWNRREGELIAANKLDRDVALPPLAHNCHAGSADGNVKTKIAEEGARTVPGRPEHGGNCDIKNLSRGSKVYLPVHVNGAKFSVGDLHFSQGDGEISFCGAIEMAAMSSTLTNHQVIKNGMNELAMKSPIYIPGPVEPQFGPGRHIYFEGFSVDSHGKQHYMDVTTAYRQTTLRKDWTIPGSDLLDYANRLIYLLLSCAPIQGHVAGIVDIPNACTTIGLPVDIFDFDISPSRKAEKMDMGCCAFETGVTEGKVQNGGQNSEHSFGGGLTYK</sequence>
<dbReference type="PANTHER" id="PTHR31891">
    <property type="entry name" value="FORMAMIDASE C869.04-RELATED"/>
    <property type="match status" value="1"/>
</dbReference>
<dbReference type="Proteomes" id="UP001175261">
    <property type="component" value="Unassembled WGS sequence"/>
</dbReference>
<evidence type="ECO:0000313" key="2">
    <source>
        <dbReference type="Proteomes" id="UP001175261"/>
    </source>
</evidence>
<keyword evidence="2" id="KW-1185">Reference proteome</keyword>
<dbReference type="GO" id="GO:0016811">
    <property type="term" value="F:hydrolase activity, acting on carbon-nitrogen (but not peptide) bonds, in linear amides"/>
    <property type="evidence" value="ECO:0007669"/>
    <property type="project" value="InterPro"/>
</dbReference>
<protein>
    <recommendedName>
        <fullName evidence="3">Formamidase</fullName>
    </recommendedName>
</protein>
<dbReference type="SUPFAM" id="SSF141130">
    <property type="entry name" value="Acetamidase/Formamidase-like"/>
    <property type="match status" value="1"/>
</dbReference>
<dbReference type="Pfam" id="PF03069">
    <property type="entry name" value="FmdA_AmdA"/>
    <property type="match status" value="1"/>
</dbReference>
<evidence type="ECO:0000313" key="1">
    <source>
        <dbReference type="EMBL" id="KAK0384213.1"/>
    </source>
</evidence>